<evidence type="ECO:0000256" key="1">
    <source>
        <dbReference type="ARBA" id="ARBA00010838"/>
    </source>
</evidence>
<dbReference type="EMBL" id="OIVN01001591">
    <property type="protein sequence ID" value="SPC95672.1"/>
    <property type="molecule type" value="Genomic_DNA"/>
</dbReference>
<dbReference type="PANTHER" id="PTHR10353:SF154">
    <property type="entry name" value="BETA-GLUCOSIDASE 9-RELATED"/>
    <property type="match status" value="1"/>
</dbReference>
<dbReference type="GO" id="GO:0005975">
    <property type="term" value="P:carbohydrate metabolic process"/>
    <property type="evidence" value="ECO:0007669"/>
    <property type="project" value="InterPro"/>
</dbReference>
<organism evidence="3">
    <name type="scientific">Fagus sylvatica</name>
    <name type="common">Beechnut</name>
    <dbReference type="NCBI Taxonomy" id="28930"/>
    <lineage>
        <taxon>Eukaryota</taxon>
        <taxon>Viridiplantae</taxon>
        <taxon>Streptophyta</taxon>
        <taxon>Embryophyta</taxon>
        <taxon>Tracheophyta</taxon>
        <taxon>Spermatophyta</taxon>
        <taxon>Magnoliopsida</taxon>
        <taxon>eudicotyledons</taxon>
        <taxon>Gunneridae</taxon>
        <taxon>Pentapetalae</taxon>
        <taxon>rosids</taxon>
        <taxon>fabids</taxon>
        <taxon>Fagales</taxon>
        <taxon>Fagaceae</taxon>
        <taxon>Fagus</taxon>
    </lineage>
</organism>
<gene>
    <name evidence="3" type="ORF">FSB_LOCUS23554</name>
</gene>
<dbReference type="PANTHER" id="PTHR10353">
    <property type="entry name" value="GLYCOSYL HYDROLASE"/>
    <property type="match status" value="1"/>
</dbReference>
<name>A0A2N9G7Y2_FAGSY</name>
<dbReference type="Pfam" id="PF00232">
    <property type="entry name" value="Glyco_hydro_1"/>
    <property type="match status" value="1"/>
</dbReference>
<dbReference type="InterPro" id="IPR017853">
    <property type="entry name" value="GH"/>
</dbReference>
<dbReference type="SUPFAM" id="SSF51445">
    <property type="entry name" value="(Trans)glycosidases"/>
    <property type="match status" value="1"/>
</dbReference>
<dbReference type="PRINTS" id="PR00131">
    <property type="entry name" value="GLHYDRLASE1"/>
</dbReference>
<accession>A0A2N9G7Y2</accession>
<evidence type="ECO:0008006" key="4">
    <source>
        <dbReference type="Google" id="ProtNLM"/>
    </source>
</evidence>
<evidence type="ECO:0000256" key="2">
    <source>
        <dbReference type="RuleBase" id="RU003690"/>
    </source>
</evidence>
<sequence>MTQWFEPYGDTRHDKDAAERAFNFLVGWFMDPLVFGDYPFIMKALIRDGLPEFTEVEKDLVEGSFDFIGVNYYTSRYALSNQYDKDDTYTSHDQFQYAQLKVDRNGEPIGDPTPGSTEIYVYPQGLRDALIYMKKEYKNPKFYITENGYPEKRDDTVPVKTALDDDARVQHILGHLFAVSEAIKNVANVKGYFMWALMDCMEMGSGYEVWFGLNYRIPKKSANWLKAFVGSP</sequence>
<comment type="similarity">
    <text evidence="1 2">Belongs to the glycosyl hydrolase 1 family.</text>
</comment>
<dbReference type="Gene3D" id="3.20.20.80">
    <property type="entry name" value="Glycosidases"/>
    <property type="match status" value="1"/>
</dbReference>
<dbReference type="GO" id="GO:0008422">
    <property type="term" value="F:beta-glucosidase activity"/>
    <property type="evidence" value="ECO:0007669"/>
    <property type="project" value="TreeGrafter"/>
</dbReference>
<reference evidence="3" key="1">
    <citation type="submission" date="2018-02" db="EMBL/GenBank/DDBJ databases">
        <authorList>
            <person name="Cohen D.B."/>
            <person name="Kent A.D."/>
        </authorList>
    </citation>
    <scope>NUCLEOTIDE SEQUENCE</scope>
</reference>
<dbReference type="AlphaFoldDB" id="A0A2N9G7Y2"/>
<evidence type="ECO:0000313" key="3">
    <source>
        <dbReference type="EMBL" id="SPC95672.1"/>
    </source>
</evidence>
<dbReference type="InterPro" id="IPR001360">
    <property type="entry name" value="Glyco_hydro_1"/>
</dbReference>
<protein>
    <recommendedName>
        <fullName evidence="4">Beta-glucosidase</fullName>
    </recommendedName>
</protein>
<proteinExistence type="inferred from homology"/>